<feature type="compositionally biased region" description="Polar residues" evidence="3">
    <location>
        <begin position="203"/>
        <end position="216"/>
    </location>
</feature>
<proteinExistence type="predicted"/>
<feature type="region of interest" description="Disordered" evidence="3">
    <location>
        <begin position="136"/>
        <end position="216"/>
    </location>
</feature>
<dbReference type="Proteomes" id="UP001221898">
    <property type="component" value="Unassembled WGS sequence"/>
</dbReference>
<dbReference type="Pfam" id="PF00431">
    <property type="entry name" value="CUB"/>
    <property type="match status" value="1"/>
</dbReference>
<feature type="compositionally biased region" description="Low complexity" evidence="3">
    <location>
        <begin position="550"/>
        <end position="561"/>
    </location>
</feature>
<dbReference type="Gene3D" id="2.60.120.290">
    <property type="entry name" value="Spermadhesin, CUB domain"/>
    <property type="match status" value="1"/>
</dbReference>
<dbReference type="CDD" id="cd00041">
    <property type="entry name" value="CUB"/>
    <property type="match status" value="1"/>
</dbReference>
<dbReference type="PANTHER" id="PTHR46908:SF4">
    <property type="entry name" value="TUMOR NECROSIS FACTOR-INDUCIBLE GENE 6 PROTEIN"/>
    <property type="match status" value="1"/>
</dbReference>
<accession>A0AAD7T6P7</accession>
<evidence type="ECO:0000313" key="6">
    <source>
        <dbReference type="EMBL" id="KAJ8415384.1"/>
    </source>
</evidence>
<dbReference type="InterPro" id="IPR000859">
    <property type="entry name" value="CUB_dom"/>
</dbReference>
<feature type="region of interest" description="Disordered" evidence="3">
    <location>
        <begin position="447"/>
        <end position="488"/>
    </location>
</feature>
<evidence type="ECO:0000259" key="5">
    <source>
        <dbReference type="PROSITE" id="PS01180"/>
    </source>
</evidence>
<keyword evidence="1" id="KW-1015">Disulfide bond</keyword>
<sequence length="711" mass="76020">MTAYLLWVTGATAQKVYFECGAVVDVVDVQGLILSPGFPYNYSSGTHCVWQFFVPVGYRIIMEMFDFDVFESHDGVGTYAAEGGAEEAVYDGASPTPRALAMDYAESPKGTAQHAPQKDEVKQVVVQEQSTKMEMAKVSNSAKWSAESFPAPASPPPLPPQPQILGGPPLSEKKNSISNQAFRGDGDPDSRAALNWPDYQAVPTPTSDPDATSAETQQPMVDACPHDVLYISDLITFSSRFCGSNRPMGRELVFGSSEEMVEVIMELITTTHWGRGFALLFHYHNRTELGDQRLHTPSATGKMDALLAAVCGAAFFAMVLTIALCAIFRPKLCPKRANACSSNNSELQEGVQNTGADVSELQLVAPDQSGLEVPVGSDADLQRPLGQPLSGSSSSTGPDISQSSELELSPNGLTELDLGTDEVFVISSGPSPGGLSFCPHTQRERFLRHSDTGPSPACDWLSPDSAGDLPAAGGRGSQGGGASSTRPRAWSVRTFQDFLPPLPQLQRKWCSWNSTSPFTKLVDSAPANSGVECHGNGPRKIFSDTHLETSNQSDSSMSNASYPLSQPAQRQRGGARRKAREFLGEGEHVSVPVFAICEEEDRQPLVMAEHLGQSPLLNGLSPEPYSRNTQAGRSPGAQSPVNGSLLPWARADWRPWGSLAPSADGGALPSDSPADAEVRELKSALVHSTANQIQPSLSRATVPCSVVGKEM</sequence>
<dbReference type="InterPro" id="IPR035914">
    <property type="entry name" value="Sperma_CUB_dom_sf"/>
</dbReference>
<dbReference type="PANTHER" id="PTHR46908">
    <property type="entry name" value="CUBILIN-LIKE PROTEIN"/>
    <property type="match status" value="1"/>
</dbReference>
<reference evidence="6" key="1">
    <citation type="journal article" date="2023" name="Science">
        <title>Genome structures resolve the early diversification of teleost fishes.</title>
        <authorList>
            <person name="Parey E."/>
            <person name="Louis A."/>
            <person name="Montfort J."/>
            <person name="Bouchez O."/>
            <person name="Roques C."/>
            <person name="Iampietro C."/>
            <person name="Lluch J."/>
            <person name="Castinel A."/>
            <person name="Donnadieu C."/>
            <person name="Desvignes T."/>
            <person name="Floi Bucao C."/>
            <person name="Jouanno E."/>
            <person name="Wen M."/>
            <person name="Mejri S."/>
            <person name="Dirks R."/>
            <person name="Jansen H."/>
            <person name="Henkel C."/>
            <person name="Chen W.J."/>
            <person name="Zahm M."/>
            <person name="Cabau C."/>
            <person name="Klopp C."/>
            <person name="Thompson A.W."/>
            <person name="Robinson-Rechavi M."/>
            <person name="Braasch I."/>
            <person name="Lecointre G."/>
            <person name="Bobe J."/>
            <person name="Postlethwait J.H."/>
            <person name="Berthelot C."/>
            <person name="Roest Crollius H."/>
            <person name="Guiguen Y."/>
        </authorList>
    </citation>
    <scope>NUCLEOTIDE SEQUENCE</scope>
    <source>
        <strain evidence="6">NC1722</strain>
    </source>
</reference>
<keyword evidence="4" id="KW-1133">Transmembrane helix</keyword>
<keyword evidence="7" id="KW-1185">Reference proteome</keyword>
<protein>
    <recommendedName>
        <fullName evidence="5">CUB domain-containing protein</fullName>
    </recommendedName>
</protein>
<name>A0AAD7T6P7_9TELE</name>
<dbReference type="SMART" id="SM00042">
    <property type="entry name" value="CUB"/>
    <property type="match status" value="1"/>
</dbReference>
<dbReference type="AlphaFoldDB" id="A0AAD7T6P7"/>
<dbReference type="PROSITE" id="PS01180">
    <property type="entry name" value="CUB"/>
    <property type="match status" value="1"/>
</dbReference>
<evidence type="ECO:0000313" key="7">
    <source>
        <dbReference type="Proteomes" id="UP001221898"/>
    </source>
</evidence>
<dbReference type="InterPro" id="IPR052129">
    <property type="entry name" value="Spermadhesin-Link_domain"/>
</dbReference>
<feature type="compositionally biased region" description="Pro residues" evidence="3">
    <location>
        <begin position="152"/>
        <end position="162"/>
    </location>
</feature>
<organism evidence="6 7">
    <name type="scientific">Aldrovandia affinis</name>
    <dbReference type="NCBI Taxonomy" id="143900"/>
    <lineage>
        <taxon>Eukaryota</taxon>
        <taxon>Metazoa</taxon>
        <taxon>Chordata</taxon>
        <taxon>Craniata</taxon>
        <taxon>Vertebrata</taxon>
        <taxon>Euteleostomi</taxon>
        <taxon>Actinopterygii</taxon>
        <taxon>Neopterygii</taxon>
        <taxon>Teleostei</taxon>
        <taxon>Notacanthiformes</taxon>
        <taxon>Halosauridae</taxon>
        <taxon>Aldrovandia</taxon>
    </lineage>
</organism>
<dbReference type="EMBL" id="JAINUG010000009">
    <property type="protein sequence ID" value="KAJ8415384.1"/>
    <property type="molecule type" value="Genomic_DNA"/>
</dbReference>
<feature type="compositionally biased region" description="Gly residues" evidence="3">
    <location>
        <begin position="473"/>
        <end position="482"/>
    </location>
</feature>
<evidence type="ECO:0000256" key="1">
    <source>
        <dbReference type="ARBA" id="ARBA00023157"/>
    </source>
</evidence>
<feature type="region of interest" description="Disordered" evidence="3">
    <location>
        <begin position="528"/>
        <end position="579"/>
    </location>
</feature>
<feature type="compositionally biased region" description="Polar residues" evidence="3">
    <location>
        <begin position="626"/>
        <end position="642"/>
    </location>
</feature>
<dbReference type="SUPFAM" id="SSF49854">
    <property type="entry name" value="Spermadhesin, CUB domain"/>
    <property type="match status" value="1"/>
</dbReference>
<keyword evidence="4" id="KW-0812">Transmembrane</keyword>
<keyword evidence="4" id="KW-0472">Membrane</keyword>
<evidence type="ECO:0000256" key="2">
    <source>
        <dbReference type="PROSITE-ProRule" id="PRU00059"/>
    </source>
</evidence>
<evidence type="ECO:0000256" key="4">
    <source>
        <dbReference type="SAM" id="Phobius"/>
    </source>
</evidence>
<feature type="region of interest" description="Disordered" evidence="3">
    <location>
        <begin position="372"/>
        <end position="413"/>
    </location>
</feature>
<comment type="caution">
    <text evidence="2">Lacks conserved residue(s) required for the propagation of feature annotation.</text>
</comment>
<feature type="compositionally biased region" description="Low complexity" evidence="3">
    <location>
        <begin position="384"/>
        <end position="404"/>
    </location>
</feature>
<feature type="transmembrane region" description="Helical" evidence="4">
    <location>
        <begin position="305"/>
        <end position="328"/>
    </location>
</feature>
<comment type="caution">
    <text evidence="6">The sequence shown here is derived from an EMBL/GenBank/DDBJ whole genome shotgun (WGS) entry which is preliminary data.</text>
</comment>
<feature type="region of interest" description="Disordered" evidence="3">
    <location>
        <begin position="617"/>
        <end position="644"/>
    </location>
</feature>
<feature type="domain" description="CUB" evidence="5">
    <location>
        <begin position="20"/>
        <end position="69"/>
    </location>
</feature>
<evidence type="ECO:0000256" key="3">
    <source>
        <dbReference type="SAM" id="MobiDB-lite"/>
    </source>
</evidence>
<gene>
    <name evidence="6" type="ORF">AAFF_G00423640</name>
</gene>